<dbReference type="KEGG" id="swp:swp_2684"/>
<dbReference type="Pfam" id="PF13302">
    <property type="entry name" value="Acetyltransf_3"/>
    <property type="match status" value="1"/>
</dbReference>
<dbReference type="HOGENOM" id="CLU_013985_3_1_6"/>
<dbReference type="PROSITE" id="PS51186">
    <property type="entry name" value="GNAT"/>
    <property type="match status" value="1"/>
</dbReference>
<dbReference type="GO" id="GO:0016747">
    <property type="term" value="F:acyltransferase activity, transferring groups other than amino-acyl groups"/>
    <property type="evidence" value="ECO:0007669"/>
    <property type="project" value="InterPro"/>
</dbReference>
<dbReference type="Proteomes" id="UP000000753">
    <property type="component" value="Chromosome"/>
</dbReference>
<dbReference type="EMBL" id="CP000472">
    <property type="protein sequence ID" value="ACJ29416.1"/>
    <property type="molecule type" value="Genomic_DNA"/>
</dbReference>
<accession>B8CMM6</accession>
<organism evidence="2 3">
    <name type="scientific">Shewanella piezotolerans (strain WP3 / JCM 13877)</name>
    <dbReference type="NCBI Taxonomy" id="225849"/>
    <lineage>
        <taxon>Bacteria</taxon>
        <taxon>Pseudomonadati</taxon>
        <taxon>Pseudomonadota</taxon>
        <taxon>Gammaproteobacteria</taxon>
        <taxon>Alteromonadales</taxon>
        <taxon>Shewanellaceae</taxon>
        <taxon>Shewanella</taxon>
    </lineage>
</organism>
<dbReference type="SUPFAM" id="SSF55729">
    <property type="entry name" value="Acyl-CoA N-acyltransferases (Nat)"/>
    <property type="match status" value="1"/>
</dbReference>
<name>B8CMM6_SHEPW</name>
<evidence type="ECO:0000313" key="2">
    <source>
        <dbReference type="EMBL" id="ACJ29416.1"/>
    </source>
</evidence>
<feature type="domain" description="N-acetyltransferase" evidence="1">
    <location>
        <begin position="9"/>
        <end position="170"/>
    </location>
</feature>
<proteinExistence type="predicted"/>
<evidence type="ECO:0000259" key="1">
    <source>
        <dbReference type="PROSITE" id="PS51186"/>
    </source>
</evidence>
<dbReference type="InterPro" id="IPR016181">
    <property type="entry name" value="Acyl_CoA_acyltransferase"/>
</dbReference>
<sequence length="171" mass="19339">MALMTSERLSIRQVTAADASFILSLLNEPSFIEGIADKQVHSLEQAVKYIDDSFTKSYHDNGYGMYLVSLREGEIPVGICGLIRREYRDDFELGYAFAKAFWSKGYAQEAVKTVLNYGQTVLEAKEFIAVTSMDNQASIKTLERVGFVFNCIEKLAAYDEESRLYKLTVEL</sequence>
<dbReference type="PANTHER" id="PTHR43792">
    <property type="entry name" value="GNAT FAMILY, PUTATIVE (AFU_ORTHOLOGUE AFUA_3G00765)-RELATED-RELATED"/>
    <property type="match status" value="1"/>
</dbReference>
<dbReference type="STRING" id="225849.swp_2684"/>
<dbReference type="eggNOG" id="COG1670">
    <property type="taxonomic scope" value="Bacteria"/>
</dbReference>
<dbReference type="OrthoDB" id="9798081at2"/>
<gene>
    <name evidence="2" type="ordered locus">swp_2684</name>
</gene>
<dbReference type="AlphaFoldDB" id="B8CMM6"/>
<reference evidence="2 3" key="1">
    <citation type="journal article" date="2008" name="PLoS ONE">
        <title>Environmental adaptation: genomic analysis of the piezotolerant and psychrotolerant deep-sea iron reducing bacterium Shewanella piezotolerans WP3.</title>
        <authorList>
            <person name="Wang F."/>
            <person name="Wang J."/>
            <person name="Jian H."/>
            <person name="Zhang B."/>
            <person name="Li S."/>
            <person name="Wang F."/>
            <person name="Zeng X."/>
            <person name="Gao L."/>
            <person name="Bartlett D.H."/>
            <person name="Yu J."/>
            <person name="Hu S."/>
            <person name="Xiao X."/>
        </authorList>
    </citation>
    <scope>NUCLEOTIDE SEQUENCE [LARGE SCALE GENOMIC DNA]</scope>
    <source>
        <strain evidence="3">WP3 / JCM 13877</strain>
    </source>
</reference>
<dbReference type="RefSeq" id="WP_020912772.1">
    <property type="nucleotide sequence ID" value="NC_011566.1"/>
</dbReference>
<keyword evidence="3" id="KW-1185">Reference proteome</keyword>
<dbReference type="Gene3D" id="3.40.630.30">
    <property type="match status" value="1"/>
</dbReference>
<protein>
    <submittedName>
        <fullName evidence="2">Acetyltransferase, GNAT family</fullName>
    </submittedName>
</protein>
<dbReference type="InterPro" id="IPR051531">
    <property type="entry name" value="N-acetyltransferase"/>
</dbReference>
<evidence type="ECO:0000313" key="3">
    <source>
        <dbReference type="Proteomes" id="UP000000753"/>
    </source>
</evidence>
<dbReference type="InterPro" id="IPR000182">
    <property type="entry name" value="GNAT_dom"/>
</dbReference>
<dbReference type="PANTHER" id="PTHR43792:SF1">
    <property type="entry name" value="N-ACETYLTRANSFERASE DOMAIN-CONTAINING PROTEIN"/>
    <property type="match status" value="1"/>
</dbReference>